<comment type="subcellular location">
    <subcellularLocation>
        <location evidence="1">Nucleus</location>
    </subcellularLocation>
</comment>
<dbReference type="InterPro" id="IPR034922">
    <property type="entry name" value="REX1-like_exo"/>
</dbReference>
<dbReference type="EMBL" id="KB297790">
    <property type="protein sequence ID" value="ELU09915.1"/>
    <property type="molecule type" value="Genomic_DNA"/>
</dbReference>
<evidence type="ECO:0000259" key="9">
    <source>
        <dbReference type="PROSITE" id="PS50103"/>
    </source>
</evidence>
<feature type="compositionally biased region" description="Low complexity" evidence="8">
    <location>
        <begin position="323"/>
        <end position="339"/>
    </location>
</feature>
<reference evidence="12" key="1">
    <citation type="submission" date="2012-12" db="EMBL/GenBank/DDBJ databases">
        <authorList>
            <person name="Hellsten U."/>
            <person name="Grimwood J."/>
            <person name="Chapman J.A."/>
            <person name="Shapiro H."/>
            <person name="Aerts A."/>
            <person name="Otillar R.P."/>
            <person name="Terry A.Y."/>
            <person name="Boore J.L."/>
            <person name="Simakov O."/>
            <person name="Marletaz F."/>
            <person name="Cho S.-J."/>
            <person name="Edsinger-Gonzales E."/>
            <person name="Havlak P."/>
            <person name="Kuo D.-H."/>
            <person name="Larsson T."/>
            <person name="Lv J."/>
            <person name="Arendt D."/>
            <person name="Savage R."/>
            <person name="Osoegawa K."/>
            <person name="de Jong P."/>
            <person name="Lindberg D.R."/>
            <person name="Seaver E.C."/>
            <person name="Weisblat D.A."/>
            <person name="Putnam N.H."/>
            <person name="Grigoriev I.V."/>
            <person name="Rokhsar D.S."/>
        </authorList>
    </citation>
    <scope>NUCLEOTIDE SEQUENCE</scope>
    <source>
        <strain evidence="12">I ESC-2004</strain>
    </source>
</reference>
<feature type="zinc finger region" description="C3H1-type" evidence="7">
    <location>
        <begin position="7"/>
        <end position="33"/>
    </location>
</feature>
<dbReference type="OMA" id="CYEKCKV"/>
<dbReference type="PROSITE" id="PS50103">
    <property type="entry name" value="ZF_C3H1"/>
    <property type="match status" value="1"/>
</dbReference>
<evidence type="ECO:0000256" key="5">
    <source>
        <dbReference type="ARBA" id="ARBA00022839"/>
    </source>
</evidence>
<dbReference type="Pfam" id="PF15870">
    <property type="entry name" value="EloA-BP1"/>
    <property type="match status" value="1"/>
</dbReference>
<feature type="compositionally biased region" description="Basic residues" evidence="8">
    <location>
        <begin position="288"/>
        <end position="308"/>
    </location>
</feature>
<dbReference type="FunCoup" id="R7UUP8">
    <property type="interactions" value="1077"/>
</dbReference>
<dbReference type="InterPro" id="IPR031736">
    <property type="entry name" value="REXO1-like_dom"/>
</dbReference>
<keyword evidence="7" id="KW-0863">Zinc-finger</keyword>
<dbReference type="AlphaFoldDB" id="R7UUP8"/>
<evidence type="ECO:0000256" key="8">
    <source>
        <dbReference type="SAM" id="MobiDB-lite"/>
    </source>
</evidence>
<keyword evidence="5" id="KW-0269">Exonuclease</keyword>
<keyword evidence="7" id="KW-0862">Zinc</keyword>
<dbReference type="InterPro" id="IPR047021">
    <property type="entry name" value="REXO1/3/4-like"/>
</dbReference>
<evidence type="ECO:0000256" key="4">
    <source>
        <dbReference type="ARBA" id="ARBA00022801"/>
    </source>
</evidence>
<feature type="compositionally biased region" description="Basic and acidic residues" evidence="8">
    <location>
        <begin position="340"/>
        <end position="362"/>
    </location>
</feature>
<sequence>MFPSSGYFRGVSCPYFVLGYCDRPHCHFRHVKPPEKEKPAPASSDPSALPMQASMLNMMGNFLKIAQSHLGQPNSSTTPTPFTPPTVSYNATPIQDPEPELAASKPTYGKHHTSSSLMYQVPKNAPKYNPTPLRLLKKTDAPTGVTGLNGNKRPGTTPYDPNSNFSVNGVGGERVTLGEATKRKHEEEEREDAEEEATASKIVKTEDSHIQQQEEKNDVNKDTDKARMEITAEDDEEKTAKEKVEKKEENIFDIMKKTDDEKVDKVVVEVPEEKTEERASKEKEEDRKHHHHKGSSSSSSRHKSRHRSGSSSNHSSSRHHSKSSSSSHSKKSSLSSSSKSSRDHKSSHSSKSSRDHRDHKSSDSSSSKSSAENKSSLSSSSKSAKDRKSSLSSSSKSSKDRKSSRSSSSQSSKDRKSSRSSSSKPSKKHEIERSTSNIELFGNDSDEERKLKAAKAQADSDSDDLVLSSDSDTDLVQACDVAIAEEEVDPEMSLGKKRVAHASAAEISDRRIQLPNRARAGPTPSQVMMNRMREMQRRSSQKVIKRPIVAVTSNSKVPTNVRQRYLNVICERCLINCPDEEEAYEKAVAIEQEVYDRSLNRCGYLNKATMAAKKLADEAPTASHPSPPKSEWKKKPALSHEANLGGKKAASANFTLKRSSSTVPVVKEVKGLELYHRLEKYILTADQLKENGFPYFINGSGIVTMKKSDRALKNNLPNRNERLCSRCGKRFMVLEDGRYERQEQCCYHWGKSYVRKVAGSIEHRFSCCGQDSGAKGCELAKVHVHDINRYNDVHGYVRTLPCDGMEDEDPGVYALDCEMVYTRAGLELARVTVIDENLEVVLEKVIKPERTVIDWNTRFSGMTRDSLKGEAISLKEVQAILLSLFTEKTILMGHSLESDFLALKLVHPTVVDTSVVFPHRLGPPKKRALKTLCSEILMKIIQDNGDEGHDSREDASACMELMSWKVKEDMKHRKH</sequence>
<keyword evidence="12" id="KW-1185">Reference proteome</keyword>
<dbReference type="GO" id="GO:0004527">
    <property type="term" value="F:exonuclease activity"/>
    <property type="evidence" value="ECO:0007669"/>
    <property type="project" value="UniProtKB-KW"/>
</dbReference>
<feature type="compositionally biased region" description="Acidic residues" evidence="8">
    <location>
        <begin position="188"/>
        <end position="197"/>
    </location>
</feature>
<dbReference type="GO" id="GO:0003676">
    <property type="term" value="F:nucleic acid binding"/>
    <property type="evidence" value="ECO:0007669"/>
    <property type="project" value="InterPro"/>
</dbReference>
<accession>R7UUP8</accession>
<organism evidence="10">
    <name type="scientific">Capitella teleta</name>
    <name type="common">Polychaete worm</name>
    <dbReference type="NCBI Taxonomy" id="283909"/>
    <lineage>
        <taxon>Eukaryota</taxon>
        <taxon>Metazoa</taxon>
        <taxon>Spiralia</taxon>
        <taxon>Lophotrochozoa</taxon>
        <taxon>Annelida</taxon>
        <taxon>Polychaeta</taxon>
        <taxon>Sedentaria</taxon>
        <taxon>Scolecida</taxon>
        <taxon>Capitellidae</taxon>
        <taxon>Capitella</taxon>
    </lineage>
</organism>
<evidence type="ECO:0000313" key="12">
    <source>
        <dbReference type="Proteomes" id="UP000014760"/>
    </source>
</evidence>
<keyword evidence="6" id="KW-0539">Nucleus</keyword>
<dbReference type="PANTHER" id="PTHR12801:SF115">
    <property type="entry name" value="FI18136P1-RELATED"/>
    <property type="match status" value="1"/>
</dbReference>
<dbReference type="PANTHER" id="PTHR12801">
    <property type="entry name" value="RNA EXONUCLEASE REXO1 / RECO3 FAMILY MEMBER-RELATED"/>
    <property type="match status" value="1"/>
</dbReference>
<feature type="compositionally biased region" description="Low complexity" evidence="8">
    <location>
        <begin position="363"/>
        <end position="382"/>
    </location>
</feature>
<dbReference type="GO" id="GO:0008270">
    <property type="term" value="F:zinc ion binding"/>
    <property type="evidence" value="ECO:0007669"/>
    <property type="project" value="UniProtKB-KW"/>
</dbReference>
<keyword evidence="3" id="KW-0540">Nuclease</keyword>
<dbReference type="EMBL" id="AMQN01006177">
    <property type="status" value="NOT_ANNOTATED_CDS"/>
    <property type="molecule type" value="Genomic_DNA"/>
</dbReference>
<feature type="region of interest" description="Disordered" evidence="8">
    <location>
        <begin position="616"/>
        <end position="639"/>
    </location>
</feature>
<dbReference type="OrthoDB" id="206335at2759"/>
<evidence type="ECO:0000313" key="10">
    <source>
        <dbReference type="EMBL" id="ELU09915.1"/>
    </source>
</evidence>
<evidence type="ECO:0000256" key="6">
    <source>
        <dbReference type="ARBA" id="ARBA00023242"/>
    </source>
</evidence>
<feature type="domain" description="C3H1-type" evidence="9">
    <location>
        <begin position="7"/>
        <end position="33"/>
    </location>
</feature>
<reference evidence="11" key="3">
    <citation type="submission" date="2015-06" db="UniProtKB">
        <authorList>
            <consortium name="EnsemblMetazoa"/>
        </authorList>
    </citation>
    <scope>IDENTIFICATION</scope>
</reference>
<dbReference type="CDD" id="cd06145">
    <property type="entry name" value="REX1_like"/>
    <property type="match status" value="1"/>
</dbReference>
<feature type="compositionally biased region" description="Low complexity" evidence="8">
    <location>
        <begin position="454"/>
        <end position="468"/>
    </location>
</feature>
<name>R7UUP8_CAPTE</name>
<reference evidence="10 12" key="2">
    <citation type="journal article" date="2013" name="Nature">
        <title>Insights into bilaterian evolution from three spiralian genomes.</title>
        <authorList>
            <person name="Simakov O."/>
            <person name="Marletaz F."/>
            <person name="Cho S.J."/>
            <person name="Edsinger-Gonzales E."/>
            <person name="Havlak P."/>
            <person name="Hellsten U."/>
            <person name="Kuo D.H."/>
            <person name="Larsson T."/>
            <person name="Lv J."/>
            <person name="Arendt D."/>
            <person name="Savage R."/>
            <person name="Osoegawa K."/>
            <person name="de Jong P."/>
            <person name="Grimwood J."/>
            <person name="Chapman J.A."/>
            <person name="Shapiro H."/>
            <person name="Aerts A."/>
            <person name="Otillar R.P."/>
            <person name="Terry A.Y."/>
            <person name="Boore J.L."/>
            <person name="Grigoriev I.V."/>
            <person name="Lindberg D.R."/>
            <person name="Seaver E.C."/>
            <person name="Weisblat D.A."/>
            <person name="Putnam N.H."/>
            <person name="Rokhsar D.S."/>
        </authorList>
    </citation>
    <scope>NUCLEOTIDE SEQUENCE</scope>
    <source>
        <strain evidence="10 12">I ESC-2004</strain>
    </source>
</reference>
<proteinExistence type="inferred from homology"/>
<evidence type="ECO:0000256" key="7">
    <source>
        <dbReference type="PROSITE-ProRule" id="PRU00723"/>
    </source>
</evidence>
<gene>
    <name evidence="10" type="ORF">CAPTEDRAFT_224149</name>
</gene>
<dbReference type="InterPro" id="IPR036397">
    <property type="entry name" value="RNaseH_sf"/>
</dbReference>
<feature type="compositionally biased region" description="Basic and acidic residues" evidence="8">
    <location>
        <begin position="203"/>
        <end position="230"/>
    </location>
</feature>
<keyword evidence="7" id="KW-0479">Metal-binding</keyword>
<dbReference type="STRING" id="283909.R7UUP8"/>
<dbReference type="HOGENOM" id="CLU_304672_0_0_1"/>
<dbReference type="EnsemblMetazoa" id="CapteT224149">
    <property type="protein sequence ID" value="CapteP224149"/>
    <property type="gene ID" value="CapteG224149"/>
</dbReference>
<evidence type="ECO:0000313" key="11">
    <source>
        <dbReference type="EnsemblMetazoa" id="CapteP224149"/>
    </source>
</evidence>
<protein>
    <recommendedName>
        <fullName evidence="9">C3H1-type domain-containing protein</fullName>
    </recommendedName>
</protein>
<evidence type="ECO:0000256" key="3">
    <source>
        <dbReference type="ARBA" id="ARBA00022722"/>
    </source>
</evidence>
<feature type="region of interest" description="Disordered" evidence="8">
    <location>
        <begin position="121"/>
        <end position="468"/>
    </location>
</feature>
<dbReference type="Proteomes" id="UP000014760">
    <property type="component" value="Unassembled WGS sequence"/>
</dbReference>
<dbReference type="InterPro" id="IPR013520">
    <property type="entry name" value="Ribonucl_H"/>
</dbReference>
<evidence type="ECO:0000256" key="2">
    <source>
        <dbReference type="ARBA" id="ARBA00006357"/>
    </source>
</evidence>
<feature type="compositionally biased region" description="Basic and acidic residues" evidence="8">
    <location>
        <begin position="238"/>
        <end position="287"/>
    </location>
</feature>
<evidence type="ECO:0000256" key="1">
    <source>
        <dbReference type="ARBA" id="ARBA00004123"/>
    </source>
</evidence>
<dbReference type="SMART" id="SM00479">
    <property type="entry name" value="EXOIII"/>
    <property type="match status" value="1"/>
</dbReference>
<keyword evidence="4" id="KW-0378">Hydrolase</keyword>
<dbReference type="FunFam" id="3.30.420.10:FF:000019">
    <property type="entry name" value="RNA exonuclease NEF-sp"/>
    <property type="match status" value="1"/>
</dbReference>
<dbReference type="InterPro" id="IPR012337">
    <property type="entry name" value="RNaseH-like_sf"/>
</dbReference>
<dbReference type="SUPFAM" id="SSF53098">
    <property type="entry name" value="Ribonuclease H-like"/>
    <property type="match status" value="1"/>
</dbReference>
<dbReference type="GO" id="GO:0005634">
    <property type="term" value="C:nucleus"/>
    <property type="evidence" value="ECO:0007669"/>
    <property type="project" value="UniProtKB-SubCell"/>
</dbReference>
<comment type="similarity">
    <text evidence="2">Belongs to the REXO1/REXO3 family.</text>
</comment>
<dbReference type="InterPro" id="IPR000571">
    <property type="entry name" value="Znf_CCCH"/>
</dbReference>
<dbReference type="Gene3D" id="3.30.420.10">
    <property type="entry name" value="Ribonuclease H-like superfamily/Ribonuclease H"/>
    <property type="match status" value="1"/>
</dbReference>